<evidence type="ECO:0000313" key="8">
    <source>
        <dbReference type="Proteomes" id="UP001179858"/>
    </source>
</evidence>
<sequence length="548" mass="63364">MQTNWWQNAVFYQVYPRSFQDSNGDGIGDIQGIIQRLDYLADLGVNAIWLSPVYQSPNVDNGYDISDYQAINPEYGSMVDMEQLIEAAKIRKIKIVMDLVVNHTSDQHPWFLEARKSKDNPYRDFYIWRDPATDGSVPNDLQSNFKGSAWAFDAVTGQYYLHFYAKEQPDLNWQNPKVREAVYQMMTWWLQKGIGGFRMDVIDLIGKEPDRKIKENGPQLHAYLQEMNARVLSQYDVVTVGETWGATPEIGQMYSNPNRHELSMIFQFEQINLDKQSGMTRWDLKPLIPAELHAVFSKWQLALDGVGWNSLFWSNHDLPRIVSRWGDDSQYREKSAQALAIYLHMLKGTPYIYQGEEIGMTNYPITSYHEIEDIESRRVYQQRQQQGYAISDILNGINAKGRDNARHPMQWNGKNQSGFTDGTPWLPVNPNYLEINVELAKQDERSIYATYQQLIKLRKRNAIIRQGRFENVPTGNQNVISYKRMLGEQSWLVIINLSKNRESYTLPIQHFGPNQKIISNNLLLNKIATSGVLQPYDALVVAIGNEEK</sequence>
<dbReference type="Proteomes" id="UP001179858">
    <property type="component" value="Chromosome"/>
</dbReference>
<organism evidence="6 8">
    <name type="scientific">Latilactobacillus sakei</name>
    <name type="common">Lactobacillus sakei</name>
    <dbReference type="NCBI Taxonomy" id="1599"/>
    <lineage>
        <taxon>Bacteria</taxon>
        <taxon>Bacillati</taxon>
        <taxon>Bacillota</taxon>
        <taxon>Bacilli</taxon>
        <taxon>Lactobacillales</taxon>
        <taxon>Lactobacillaceae</taxon>
        <taxon>Latilactobacillus</taxon>
    </lineage>
</organism>
<dbReference type="Gene3D" id="2.60.40.1180">
    <property type="entry name" value="Golgi alpha-mannosidase II"/>
    <property type="match status" value="1"/>
</dbReference>
<dbReference type="Gene3D" id="3.20.20.80">
    <property type="entry name" value="Glycosidases"/>
    <property type="match status" value="1"/>
</dbReference>
<dbReference type="Proteomes" id="UP000234349">
    <property type="component" value="Unassembled WGS sequence"/>
</dbReference>
<keyword evidence="3" id="KW-0326">Glycosidase</keyword>
<comment type="similarity">
    <text evidence="1">Belongs to the glycosyl hydrolase 13 family.</text>
</comment>
<gene>
    <name evidence="5" type="ORF">CUR37_04180</name>
    <name evidence="6" type="ORF">QBD03_10225</name>
</gene>
<dbReference type="SUPFAM" id="SSF51445">
    <property type="entry name" value="(Trans)glycosidases"/>
    <property type="match status" value="1"/>
</dbReference>
<evidence type="ECO:0000256" key="2">
    <source>
        <dbReference type="ARBA" id="ARBA00022801"/>
    </source>
</evidence>
<proteinExistence type="inferred from homology"/>
<dbReference type="AlphaFoldDB" id="A0A975WMG9"/>
<dbReference type="GO" id="GO:0004556">
    <property type="term" value="F:alpha-amylase activity"/>
    <property type="evidence" value="ECO:0007669"/>
    <property type="project" value="TreeGrafter"/>
</dbReference>
<dbReference type="PANTHER" id="PTHR10357">
    <property type="entry name" value="ALPHA-AMYLASE FAMILY MEMBER"/>
    <property type="match status" value="1"/>
</dbReference>
<dbReference type="RefSeq" id="WP_035146394.1">
    <property type="nucleotide sequence ID" value="NZ_CP016465.1"/>
</dbReference>
<dbReference type="EMBL" id="MKGH01000016">
    <property type="protein sequence ID" value="PKX78434.1"/>
    <property type="molecule type" value="Genomic_DNA"/>
</dbReference>
<dbReference type="EMBL" id="CP122959">
    <property type="protein sequence ID" value="WGI19090.1"/>
    <property type="molecule type" value="Genomic_DNA"/>
</dbReference>
<dbReference type="InterPro" id="IPR045857">
    <property type="entry name" value="O16G_dom_2"/>
</dbReference>
<dbReference type="NCBIfam" id="NF008183">
    <property type="entry name" value="PRK10933.1"/>
    <property type="match status" value="1"/>
</dbReference>
<dbReference type="GO" id="GO:0009313">
    <property type="term" value="P:oligosaccharide catabolic process"/>
    <property type="evidence" value="ECO:0007669"/>
    <property type="project" value="TreeGrafter"/>
</dbReference>
<evidence type="ECO:0000256" key="1">
    <source>
        <dbReference type="ARBA" id="ARBA00008061"/>
    </source>
</evidence>
<dbReference type="FunFam" id="3.20.20.80:FF:000064">
    <property type="entry name" value="Oligo-1,6-glucosidase"/>
    <property type="match status" value="2"/>
</dbReference>
<dbReference type="InterPro" id="IPR013780">
    <property type="entry name" value="Glyco_hydro_b"/>
</dbReference>
<evidence type="ECO:0000313" key="5">
    <source>
        <dbReference type="EMBL" id="PKX78434.1"/>
    </source>
</evidence>
<reference evidence="5 7" key="1">
    <citation type="submission" date="2016-09" db="EMBL/GenBank/DDBJ databases">
        <authorList>
            <person name="Inglin R.C."/>
        </authorList>
    </citation>
    <scope>NUCLEOTIDE SEQUENCE [LARGE SCALE GENOMIC DNA]</scope>
    <source>
        <strain evidence="5 7">RI-517</strain>
    </source>
</reference>
<dbReference type="GeneID" id="57132718"/>
<dbReference type="SUPFAM" id="SSF51011">
    <property type="entry name" value="Glycosyl hydrolase domain"/>
    <property type="match status" value="1"/>
</dbReference>
<evidence type="ECO:0000259" key="4">
    <source>
        <dbReference type="SMART" id="SM00642"/>
    </source>
</evidence>
<evidence type="ECO:0000313" key="7">
    <source>
        <dbReference type="Proteomes" id="UP000234349"/>
    </source>
</evidence>
<keyword evidence="2" id="KW-0378">Hydrolase</keyword>
<feature type="domain" description="Glycosyl hydrolase family 13 catalytic" evidence="4">
    <location>
        <begin position="13"/>
        <end position="406"/>
    </location>
</feature>
<evidence type="ECO:0000256" key="3">
    <source>
        <dbReference type="ARBA" id="ARBA00023295"/>
    </source>
</evidence>
<dbReference type="FunFam" id="3.90.400.10:FF:000002">
    <property type="entry name" value="Sucrose isomerase"/>
    <property type="match status" value="1"/>
</dbReference>
<dbReference type="PANTHER" id="PTHR10357:SF179">
    <property type="entry name" value="NEUTRAL AND BASIC AMINO ACID TRANSPORT PROTEIN RBAT"/>
    <property type="match status" value="1"/>
</dbReference>
<protein>
    <submittedName>
        <fullName evidence="6">Alpha-glucosidase</fullName>
    </submittedName>
</protein>
<reference evidence="6" key="2">
    <citation type="submission" date="2023-04" db="EMBL/GenBank/DDBJ databases">
        <title>Novel strain of Lactilactobacillus sakei and use thereof.</title>
        <authorList>
            <person name="Kim S.Y."/>
        </authorList>
    </citation>
    <scope>NUCLEOTIDE SEQUENCE</scope>
    <source>
        <strain evidence="6">HUP1</strain>
    </source>
</reference>
<dbReference type="SMART" id="SM00642">
    <property type="entry name" value="Aamy"/>
    <property type="match status" value="1"/>
</dbReference>
<dbReference type="Pfam" id="PF00128">
    <property type="entry name" value="Alpha-amylase"/>
    <property type="match status" value="1"/>
</dbReference>
<dbReference type="CDD" id="cd11333">
    <property type="entry name" value="AmyAc_SI_OligoGlu_DGase"/>
    <property type="match status" value="1"/>
</dbReference>
<dbReference type="InterPro" id="IPR017853">
    <property type="entry name" value="GH"/>
</dbReference>
<dbReference type="Gene3D" id="3.90.400.10">
    <property type="entry name" value="Oligo-1,6-glucosidase, Domain 2"/>
    <property type="match status" value="1"/>
</dbReference>
<evidence type="ECO:0000313" key="6">
    <source>
        <dbReference type="EMBL" id="WGI19090.1"/>
    </source>
</evidence>
<name>A0A975WMG9_LATSK</name>
<accession>A0A975WMG9</accession>
<dbReference type="InterPro" id="IPR006047">
    <property type="entry name" value="GH13_cat_dom"/>
</dbReference>